<evidence type="ECO:0000259" key="2">
    <source>
        <dbReference type="Pfam" id="PF19418"/>
    </source>
</evidence>
<reference evidence="3 4" key="1">
    <citation type="submission" date="2014-03" db="EMBL/GenBank/DDBJ databases">
        <title>Draft genome of the hookworm Oesophagostomum dentatum.</title>
        <authorList>
            <person name="Mitreva M."/>
        </authorList>
    </citation>
    <scope>NUCLEOTIDE SEQUENCE [LARGE SCALE GENOMIC DNA]</scope>
    <source>
        <strain evidence="3 4">OD-Hann</strain>
    </source>
</reference>
<feature type="region of interest" description="Disordered" evidence="1">
    <location>
        <begin position="1"/>
        <end position="30"/>
    </location>
</feature>
<evidence type="ECO:0000313" key="3">
    <source>
        <dbReference type="EMBL" id="KHJ83242.1"/>
    </source>
</evidence>
<dbReference type="OrthoDB" id="438939at2759"/>
<protein>
    <recommendedName>
        <fullName evidence="2">DEPDC5 C-terminal domain-containing protein</fullName>
    </recommendedName>
</protein>
<dbReference type="Pfam" id="PF19418">
    <property type="entry name" value="DEPDC5_CTD"/>
    <property type="match status" value="1"/>
</dbReference>
<evidence type="ECO:0000256" key="1">
    <source>
        <dbReference type="SAM" id="MobiDB-lite"/>
    </source>
</evidence>
<proteinExistence type="predicted"/>
<dbReference type="EMBL" id="KN574397">
    <property type="protein sequence ID" value="KHJ83242.1"/>
    <property type="molecule type" value="Genomic_DNA"/>
</dbReference>
<dbReference type="Proteomes" id="UP000053660">
    <property type="component" value="Unassembled WGS sequence"/>
</dbReference>
<evidence type="ECO:0000313" key="4">
    <source>
        <dbReference type="Proteomes" id="UP000053660"/>
    </source>
</evidence>
<gene>
    <name evidence="3" type="ORF">OESDEN_17061</name>
</gene>
<sequence length="122" mass="14293">MECPMEHAAIRGSSFTSKDKESFMTKSTSPSSLYMHQTGGMFVSLERPAGKPMFFFWAWNHMLTKKYRQDSQCSEAFQDYMLREFRKYCGNIDNKLYQFYTSMPQTMTSASLPNFPQVELMQ</sequence>
<keyword evidence="4" id="KW-1185">Reference proteome</keyword>
<dbReference type="AlphaFoldDB" id="A0A0B1SI96"/>
<dbReference type="InterPro" id="IPR045838">
    <property type="entry name" value="DEPDC5_CTD"/>
</dbReference>
<accession>A0A0B1SI96</accession>
<feature type="domain" description="DEPDC5 C-terminal" evidence="2">
    <location>
        <begin position="42"/>
        <end position="94"/>
    </location>
</feature>
<organism evidence="3 4">
    <name type="scientific">Oesophagostomum dentatum</name>
    <name type="common">Nodular worm</name>
    <dbReference type="NCBI Taxonomy" id="61180"/>
    <lineage>
        <taxon>Eukaryota</taxon>
        <taxon>Metazoa</taxon>
        <taxon>Ecdysozoa</taxon>
        <taxon>Nematoda</taxon>
        <taxon>Chromadorea</taxon>
        <taxon>Rhabditida</taxon>
        <taxon>Rhabditina</taxon>
        <taxon>Rhabditomorpha</taxon>
        <taxon>Strongyloidea</taxon>
        <taxon>Strongylidae</taxon>
        <taxon>Oesophagostomum</taxon>
    </lineage>
</organism>
<name>A0A0B1SI96_OESDE</name>